<evidence type="ECO:0000256" key="4">
    <source>
        <dbReference type="ARBA" id="ARBA00022701"/>
    </source>
</evidence>
<evidence type="ECO:0000256" key="6">
    <source>
        <dbReference type="ARBA" id="ARBA00022803"/>
    </source>
</evidence>
<dbReference type="PANTHER" id="PTHR45783:SF3">
    <property type="entry name" value="KINESIN LIGHT CHAIN"/>
    <property type="match status" value="1"/>
</dbReference>
<feature type="repeat" description="TPR" evidence="10">
    <location>
        <begin position="652"/>
        <end position="685"/>
    </location>
</feature>
<dbReference type="Pfam" id="PF01381">
    <property type="entry name" value="HTH_3"/>
    <property type="match status" value="1"/>
</dbReference>
<dbReference type="InterPro" id="IPR019734">
    <property type="entry name" value="TPR_rpt"/>
</dbReference>
<keyword evidence="6 10" id="KW-0802">TPR repeat</keyword>
<dbReference type="Pfam" id="PF13374">
    <property type="entry name" value="TPR_10"/>
    <property type="match status" value="1"/>
</dbReference>
<dbReference type="GO" id="GO:0005737">
    <property type="term" value="C:cytoplasm"/>
    <property type="evidence" value="ECO:0007669"/>
    <property type="project" value="TreeGrafter"/>
</dbReference>
<feature type="repeat" description="TPR" evidence="10">
    <location>
        <begin position="610"/>
        <end position="643"/>
    </location>
</feature>
<evidence type="ECO:0000256" key="7">
    <source>
        <dbReference type="ARBA" id="ARBA00023054"/>
    </source>
</evidence>
<keyword evidence="4" id="KW-0493">Microtubule</keyword>
<evidence type="ECO:0000313" key="12">
    <source>
        <dbReference type="EMBL" id="QBD82875.1"/>
    </source>
</evidence>
<dbReference type="GO" id="GO:0005871">
    <property type="term" value="C:kinesin complex"/>
    <property type="evidence" value="ECO:0007669"/>
    <property type="project" value="InterPro"/>
</dbReference>
<comment type="subcellular location">
    <subcellularLocation>
        <location evidence="1">Cytoplasm</location>
        <location evidence="1">Cytoskeleton</location>
    </subcellularLocation>
</comment>
<dbReference type="GO" id="GO:0005874">
    <property type="term" value="C:microtubule"/>
    <property type="evidence" value="ECO:0007669"/>
    <property type="project" value="UniProtKB-KW"/>
</dbReference>
<evidence type="ECO:0000256" key="8">
    <source>
        <dbReference type="ARBA" id="ARBA00023175"/>
    </source>
</evidence>
<evidence type="ECO:0000313" key="13">
    <source>
        <dbReference type="Proteomes" id="UP000290365"/>
    </source>
</evidence>
<dbReference type="GO" id="GO:0003677">
    <property type="term" value="F:DNA binding"/>
    <property type="evidence" value="ECO:0007669"/>
    <property type="project" value="InterPro"/>
</dbReference>
<evidence type="ECO:0000259" key="11">
    <source>
        <dbReference type="PROSITE" id="PS50943"/>
    </source>
</evidence>
<dbReference type="RefSeq" id="WP_129893944.1">
    <property type="nucleotide sequence ID" value="NZ_CP035758.1"/>
</dbReference>
<protein>
    <submittedName>
        <fullName evidence="12">Helix-turn-helix domain-containing protein</fullName>
    </submittedName>
</protein>
<accession>A0A4P6K496</accession>
<dbReference type="InterPro" id="IPR056681">
    <property type="entry name" value="DUF7779"/>
</dbReference>
<keyword evidence="5" id="KW-0677">Repeat</keyword>
<feature type="domain" description="HTH cro/C1-type" evidence="11">
    <location>
        <begin position="21"/>
        <end position="75"/>
    </location>
</feature>
<dbReference type="PROSITE" id="PS50005">
    <property type="entry name" value="TPR"/>
    <property type="match status" value="3"/>
</dbReference>
<evidence type="ECO:0000256" key="1">
    <source>
        <dbReference type="ARBA" id="ARBA00004245"/>
    </source>
</evidence>
<dbReference type="Gene3D" id="1.25.40.10">
    <property type="entry name" value="Tetratricopeptide repeat domain"/>
    <property type="match status" value="2"/>
</dbReference>
<dbReference type="KEGG" id="kbs:EPA93_45705"/>
<evidence type="ECO:0000256" key="2">
    <source>
        <dbReference type="ARBA" id="ARBA00009622"/>
    </source>
</evidence>
<keyword evidence="3" id="KW-0963">Cytoplasm</keyword>
<dbReference type="PANTHER" id="PTHR45783">
    <property type="entry name" value="KINESIN LIGHT CHAIN"/>
    <property type="match status" value="1"/>
</dbReference>
<dbReference type="Gene3D" id="3.40.50.300">
    <property type="entry name" value="P-loop containing nucleotide triphosphate hydrolases"/>
    <property type="match status" value="1"/>
</dbReference>
<dbReference type="SMART" id="SM00530">
    <property type="entry name" value="HTH_XRE"/>
    <property type="match status" value="1"/>
</dbReference>
<feature type="repeat" description="TPR" evidence="10">
    <location>
        <begin position="568"/>
        <end position="601"/>
    </location>
</feature>
<dbReference type="Pfam" id="PF13424">
    <property type="entry name" value="TPR_12"/>
    <property type="match status" value="3"/>
</dbReference>
<evidence type="ECO:0000256" key="3">
    <source>
        <dbReference type="ARBA" id="ARBA00022490"/>
    </source>
</evidence>
<dbReference type="SUPFAM" id="SSF48452">
    <property type="entry name" value="TPR-like"/>
    <property type="match status" value="1"/>
</dbReference>
<dbReference type="InterPro" id="IPR011990">
    <property type="entry name" value="TPR-like_helical_dom_sf"/>
</dbReference>
<dbReference type="InterPro" id="IPR001387">
    <property type="entry name" value="Cro/C1-type_HTH"/>
</dbReference>
<comment type="similarity">
    <text evidence="2">Belongs to the kinesin light chain family.</text>
</comment>
<dbReference type="OrthoDB" id="136988at2"/>
<sequence length="820" mass="93317">MKDTTKDNHLASEARSFGQILRQHRIRLHLSQEALAEELGVTARSISRWEHDLSMPQHHYRERLSHLLKIEIPFLHGSFDTQLRPSPWNVPYPRNYFFTGREQVLRELHDAFTTQSLSVLALSGLAGIGKTQTAVEFAYRFRCRYSAVLWVRAETRFLLETDLTATAKLLNPLEEGAFDQQCILAFKRWLNEHKGWLLILDNVEEFSLVQDLLACAQTGSLLLTTQRQAVGTQAFSIELEPMEPDEATLFLLRRARLLAPNAPLAEATVEQCRTARTLAQQMDGLPLALDQIGAYLEETGGTLSNYLYCYQQQQGVLLNRRGGLGSDHPRSLMATLALTLQQIERLQPAAAHLLRLCSLLHPDSIPEELFTQEVLGPCAAALPGARSSLLVDEACAVLRQYSLLKRHPDTRTLTVHRLVQIVLKEQMEQSTYQLLARQAVYAVNRLFPSVEELTTWPRCQQLLPQALQCAELIIHERLVSVEAARLLQQTGIYLLECASYSQAEGYLQHALVLYLQLFGPEHPTVAESLNSLAELCYFRGRYKQAEPLYQRSLDIRLQQFGNDHPDVANSLNNLAGLFYALGRYKQAEPLYQQALSIRERLLGPEHLDVAETLQNLAYLYYVQGNYKQAEPLYQRAFIILKQVLGHEHAYLVTIYNNLGRLYQAKGSCSQAEAFYQRALALCKKKLGPQHPHRALTYHNLAELSCARREYEQAERFYRLALHLRQQVLGPEHPRTAQSLHDLAVLCSLQGRETQAEDFYLQALRIRETTLGPDHPDLALTIEAYVCLLAQQGREREAGPLRMRAQAIRVRCAERKHCSLP</sequence>
<dbReference type="PRINTS" id="PR00381">
    <property type="entry name" value="KINESINLIGHT"/>
</dbReference>
<dbReference type="SMART" id="SM00028">
    <property type="entry name" value="TPR"/>
    <property type="match status" value="6"/>
</dbReference>
<dbReference type="GO" id="GO:0019894">
    <property type="term" value="F:kinesin binding"/>
    <property type="evidence" value="ECO:0007669"/>
    <property type="project" value="TreeGrafter"/>
</dbReference>
<dbReference type="Pfam" id="PF25000">
    <property type="entry name" value="DUF7779"/>
    <property type="match status" value="1"/>
</dbReference>
<dbReference type="GO" id="GO:0043531">
    <property type="term" value="F:ADP binding"/>
    <property type="evidence" value="ECO:0007669"/>
    <property type="project" value="InterPro"/>
</dbReference>
<dbReference type="AlphaFoldDB" id="A0A4P6K496"/>
<dbReference type="SUPFAM" id="SSF47413">
    <property type="entry name" value="lambda repressor-like DNA-binding domains"/>
    <property type="match status" value="1"/>
</dbReference>
<name>A0A4P6K496_KTERU</name>
<dbReference type="Proteomes" id="UP000290365">
    <property type="component" value="Chromosome"/>
</dbReference>
<dbReference type="InterPro" id="IPR002151">
    <property type="entry name" value="Kinesin_light"/>
</dbReference>
<evidence type="ECO:0000256" key="9">
    <source>
        <dbReference type="ARBA" id="ARBA00023212"/>
    </source>
</evidence>
<keyword evidence="7" id="KW-0175">Coiled coil</keyword>
<dbReference type="GO" id="GO:0007018">
    <property type="term" value="P:microtubule-based movement"/>
    <property type="evidence" value="ECO:0007669"/>
    <property type="project" value="TreeGrafter"/>
</dbReference>
<dbReference type="InterPro" id="IPR010982">
    <property type="entry name" value="Lambda_DNA-bd_dom_sf"/>
</dbReference>
<dbReference type="InterPro" id="IPR027417">
    <property type="entry name" value="P-loop_NTPase"/>
</dbReference>
<dbReference type="SUPFAM" id="SSF52540">
    <property type="entry name" value="P-loop containing nucleoside triphosphate hydrolases"/>
    <property type="match status" value="1"/>
</dbReference>
<keyword evidence="8" id="KW-0505">Motor protein</keyword>
<proteinExistence type="inferred from homology"/>
<dbReference type="EMBL" id="CP035758">
    <property type="protein sequence ID" value="QBD82875.1"/>
    <property type="molecule type" value="Genomic_DNA"/>
</dbReference>
<keyword evidence="13" id="KW-1185">Reference proteome</keyword>
<reference evidence="12 13" key="1">
    <citation type="submission" date="2019-01" db="EMBL/GenBank/DDBJ databases">
        <title>Ktedonosporobacter rubrisoli SCAWS-G2.</title>
        <authorList>
            <person name="Huang Y."/>
            <person name="Yan B."/>
        </authorList>
    </citation>
    <scope>NUCLEOTIDE SEQUENCE [LARGE SCALE GENOMIC DNA]</scope>
    <source>
        <strain evidence="12 13">SCAWS-G2</strain>
    </source>
</reference>
<keyword evidence="9" id="KW-0206">Cytoskeleton</keyword>
<dbReference type="Gene3D" id="1.10.260.40">
    <property type="entry name" value="lambda repressor-like DNA-binding domains"/>
    <property type="match status" value="1"/>
</dbReference>
<dbReference type="PROSITE" id="PS50943">
    <property type="entry name" value="HTH_CROC1"/>
    <property type="match status" value="1"/>
</dbReference>
<organism evidence="12 13">
    <name type="scientific">Ktedonosporobacter rubrisoli</name>
    <dbReference type="NCBI Taxonomy" id="2509675"/>
    <lineage>
        <taxon>Bacteria</taxon>
        <taxon>Bacillati</taxon>
        <taxon>Chloroflexota</taxon>
        <taxon>Ktedonobacteria</taxon>
        <taxon>Ktedonobacterales</taxon>
        <taxon>Ktedonosporobacteraceae</taxon>
        <taxon>Ktedonosporobacter</taxon>
    </lineage>
</organism>
<evidence type="ECO:0000256" key="10">
    <source>
        <dbReference type="PROSITE-ProRule" id="PRU00339"/>
    </source>
</evidence>
<dbReference type="NCBIfam" id="NF040586">
    <property type="entry name" value="FxSxx_TPR"/>
    <property type="match status" value="1"/>
</dbReference>
<gene>
    <name evidence="12" type="ORF">EPA93_45705</name>
</gene>
<evidence type="ECO:0000256" key="5">
    <source>
        <dbReference type="ARBA" id="ARBA00022737"/>
    </source>
</evidence>
<dbReference type="CDD" id="cd00093">
    <property type="entry name" value="HTH_XRE"/>
    <property type="match status" value="1"/>
</dbReference>